<feature type="compositionally biased region" description="Low complexity" evidence="1">
    <location>
        <begin position="606"/>
        <end position="652"/>
    </location>
</feature>
<keyword evidence="4" id="KW-1185">Reference proteome</keyword>
<dbReference type="InterPro" id="IPR000219">
    <property type="entry name" value="DH_dom"/>
</dbReference>
<dbReference type="Gene3D" id="2.30.29.30">
    <property type="entry name" value="Pleckstrin-homology domain (PH domain)/Phosphotyrosine-binding domain (PTB)"/>
    <property type="match status" value="1"/>
</dbReference>
<feature type="region of interest" description="Disordered" evidence="1">
    <location>
        <begin position="571"/>
        <end position="590"/>
    </location>
</feature>
<evidence type="ECO:0000313" key="3">
    <source>
        <dbReference type="EMBL" id="KAL0090061.1"/>
    </source>
</evidence>
<evidence type="ECO:0000256" key="1">
    <source>
        <dbReference type="SAM" id="MobiDB-lite"/>
    </source>
</evidence>
<feature type="compositionally biased region" description="Polar residues" evidence="1">
    <location>
        <begin position="84"/>
        <end position="94"/>
    </location>
</feature>
<evidence type="ECO:0000259" key="2">
    <source>
        <dbReference type="PROSITE" id="PS50010"/>
    </source>
</evidence>
<organism evidence="3 4">
    <name type="scientific">Phycomyces blakesleeanus</name>
    <dbReference type="NCBI Taxonomy" id="4837"/>
    <lineage>
        <taxon>Eukaryota</taxon>
        <taxon>Fungi</taxon>
        <taxon>Fungi incertae sedis</taxon>
        <taxon>Mucoromycota</taxon>
        <taxon>Mucoromycotina</taxon>
        <taxon>Mucoromycetes</taxon>
        <taxon>Mucorales</taxon>
        <taxon>Phycomycetaceae</taxon>
        <taxon>Phycomyces</taxon>
    </lineage>
</organism>
<feature type="compositionally biased region" description="Polar residues" evidence="1">
    <location>
        <begin position="704"/>
        <end position="722"/>
    </location>
</feature>
<dbReference type="InterPro" id="IPR011993">
    <property type="entry name" value="PH-like_dom_sf"/>
</dbReference>
<dbReference type="Pfam" id="PF00621">
    <property type="entry name" value="RhoGEF"/>
    <property type="match status" value="1"/>
</dbReference>
<comment type="caution">
    <text evidence="3">The sequence shown here is derived from an EMBL/GenBank/DDBJ whole genome shotgun (WGS) entry which is preliminary data.</text>
</comment>
<name>A0ABR3B478_PHYBL</name>
<protein>
    <recommendedName>
        <fullName evidence="2">DH domain-containing protein</fullName>
    </recommendedName>
</protein>
<dbReference type="Gene3D" id="1.20.900.10">
    <property type="entry name" value="Dbl homology (DH) domain"/>
    <property type="match status" value="1"/>
</dbReference>
<feature type="compositionally biased region" description="Polar residues" evidence="1">
    <location>
        <begin position="731"/>
        <end position="749"/>
    </location>
</feature>
<proteinExistence type="predicted"/>
<feature type="compositionally biased region" description="Low complexity" evidence="1">
    <location>
        <begin position="68"/>
        <end position="83"/>
    </location>
</feature>
<gene>
    <name evidence="3" type="ORF">J3Q64DRAFT_1674730</name>
</gene>
<dbReference type="Proteomes" id="UP001448207">
    <property type="component" value="Unassembled WGS sequence"/>
</dbReference>
<feature type="compositionally biased region" description="Polar residues" evidence="1">
    <location>
        <begin position="429"/>
        <end position="439"/>
    </location>
</feature>
<evidence type="ECO:0000313" key="4">
    <source>
        <dbReference type="Proteomes" id="UP001448207"/>
    </source>
</evidence>
<feature type="compositionally biased region" description="Polar residues" evidence="1">
    <location>
        <begin position="653"/>
        <end position="662"/>
    </location>
</feature>
<feature type="domain" description="DH" evidence="2">
    <location>
        <begin position="93"/>
        <end position="288"/>
    </location>
</feature>
<feature type="region of interest" description="Disordered" evidence="1">
    <location>
        <begin position="602"/>
        <end position="778"/>
    </location>
</feature>
<dbReference type="SUPFAM" id="SSF48065">
    <property type="entry name" value="DBL homology domain (DH-domain)"/>
    <property type="match status" value="1"/>
</dbReference>
<dbReference type="EMBL" id="JBCLYO010000004">
    <property type="protein sequence ID" value="KAL0090061.1"/>
    <property type="molecule type" value="Genomic_DNA"/>
</dbReference>
<feature type="compositionally biased region" description="Basic and acidic residues" evidence="1">
    <location>
        <begin position="442"/>
        <end position="451"/>
    </location>
</feature>
<feature type="compositionally biased region" description="Low complexity" evidence="1">
    <location>
        <begin position="753"/>
        <end position="776"/>
    </location>
</feature>
<reference evidence="3 4" key="1">
    <citation type="submission" date="2024-04" db="EMBL/GenBank/DDBJ databases">
        <title>Symmetric and asymmetric DNA N6-adenine methylation regulates different biological responses in Mucorales.</title>
        <authorList>
            <consortium name="Lawrence Berkeley National Laboratory"/>
            <person name="Lax C."/>
            <person name="Mondo S.J."/>
            <person name="Osorio-Concepcion M."/>
            <person name="Muszewska A."/>
            <person name="Corrochano-Luque M."/>
            <person name="Gutierrez G."/>
            <person name="Riley R."/>
            <person name="Lipzen A."/>
            <person name="Guo J."/>
            <person name="Hundley H."/>
            <person name="Amirebrahimi M."/>
            <person name="Ng V."/>
            <person name="Lorenzo-Gutierrez D."/>
            <person name="Binder U."/>
            <person name="Yang J."/>
            <person name="Song Y."/>
            <person name="Canovas D."/>
            <person name="Navarro E."/>
            <person name="Freitag M."/>
            <person name="Gabaldon T."/>
            <person name="Grigoriev I.V."/>
            <person name="Corrochano L.M."/>
            <person name="Nicolas F.E."/>
            <person name="Garre V."/>
        </authorList>
    </citation>
    <scope>NUCLEOTIDE SEQUENCE [LARGE SCALE GENOMIC DNA]</scope>
    <source>
        <strain evidence="3 4">L51</strain>
    </source>
</reference>
<sequence length="1033" mass="116017">MEFIQGESPYNHENDEWKTLSFENLWPHKQNKPAEFSLPYIHSTCNQPVFKSSFLQHAMLSASTVSSTSSSAFSSSSATTPSSQHSMESAKKTTGNPLTDLIEAEKSYLETLKIIDLQIAPIWMKLASPAPDFYDLLGYVHDMYRANKRFCAKLVKIAGNPQVFRELGDVLMQWVEDMEVPYANFSRSFISDLNKRQDIQENPQIRQLLNNLSANFPYEITLESLFNAPNQQLKYYKMLYSVPTEHHSSRGIKGTAPLPQINTSFQEHHSFSPNISSIEQQIDSLRVADIFSGIRVKYQLRLNPVSKIALRNNFVLLPDQNGGATARVHLILTNEVLIVCREQPGAKPYSLIYPPLRNHDVQVKSASIERELVGEYIIQFSILGKKNLTMRADEKEIRNIWLGLEENVSSTMTLAARPLISTVQKMLSQPSNKTNTAMLNTPDEHELKGNRGEVSPLDSDEDKNTLQFDEKTMLLSGRSPNVPVNQPKPENKLENIIPRTVMMFPQVPGHNPSSVVGKLPSLSSNPTPVESEMVDIKEPTKPTIVQMTFIPPVAVQKMTIVNTEPKRPAIGTFESINRSGSPHPASPRPIEVRQGVSPVAMQAVTQQKSRQQIPPQQYQQTPRQQIPPQQYQQNSRQQIPPQQYQQPLQQQQGYPTGYTNGYTRPLAPVHPMASKSSPYRGPGPQPAPIPTSNMLSPRLGPTQGGPSQTMMSPPNNLRTHSPQRAVGSPYPNFNTPSPSPSRSFGTASPSPRPQQGSPYSPDDSSSPPHSPNPLGSQANGIKQVVYSSSECEVFHWKDKTWYAAEGKCLLQIKLTHSNRACVAVQIQATGHLYLNAWILPITVIRQPSETDVSISVFMGNRKENYLVHFHNPNDALSFLHILQQMHYDSCQPRPYQDPIMARSSSLGNQHGAAENRLAENGPQTLQPVMQFKCKLFLQNETSSWSPFGSVSMRISQQIPSKRMHIYIENEKNKLVSSVVRSGNVEKVGNKKVTFLLKNEQERTSMVYMIQLKDEKTAVKTYDYLRVKNSEAEW</sequence>
<dbReference type="InterPro" id="IPR035899">
    <property type="entry name" value="DBL_dom_sf"/>
</dbReference>
<feature type="region of interest" description="Disordered" evidence="1">
    <location>
        <begin position="429"/>
        <end position="462"/>
    </location>
</feature>
<feature type="region of interest" description="Disordered" evidence="1">
    <location>
        <begin position="68"/>
        <end position="94"/>
    </location>
</feature>
<accession>A0ABR3B478</accession>
<dbReference type="PROSITE" id="PS50010">
    <property type="entry name" value="DH_2"/>
    <property type="match status" value="1"/>
</dbReference>